<feature type="compositionally biased region" description="Polar residues" evidence="2">
    <location>
        <begin position="180"/>
        <end position="217"/>
    </location>
</feature>
<dbReference type="GO" id="GO:0008270">
    <property type="term" value="F:zinc ion binding"/>
    <property type="evidence" value="ECO:0007669"/>
    <property type="project" value="UniProtKB-KW"/>
</dbReference>
<dbReference type="OrthoDB" id="5348228at2759"/>
<dbReference type="Gene3D" id="3.30.160.60">
    <property type="entry name" value="Classic Zinc Finger"/>
    <property type="match status" value="1"/>
</dbReference>
<dbReference type="PROSITE" id="PS00028">
    <property type="entry name" value="ZINC_FINGER_C2H2_1"/>
    <property type="match status" value="1"/>
</dbReference>
<proteinExistence type="predicted"/>
<keyword evidence="5" id="KW-1185">Reference proteome</keyword>
<keyword evidence="1" id="KW-0479">Metal-binding</keyword>
<dbReference type="InterPro" id="IPR036236">
    <property type="entry name" value="Znf_C2H2_sf"/>
</dbReference>
<evidence type="ECO:0000256" key="1">
    <source>
        <dbReference type="PROSITE-ProRule" id="PRU00042"/>
    </source>
</evidence>
<feature type="domain" description="C2H2-type" evidence="3">
    <location>
        <begin position="141"/>
        <end position="168"/>
    </location>
</feature>
<dbReference type="PROSITE" id="PS50157">
    <property type="entry name" value="ZINC_FINGER_C2H2_2"/>
    <property type="match status" value="2"/>
</dbReference>
<organism evidence="4 5">
    <name type="scientific">Imshaugia aleurites</name>
    <dbReference type="NCBI Taxonomy" id="172621"/>
    <lineage>
        <taxon>Eukaryota</taxon>
        <taxon>Fungi</taxon>
        <taxon>Dikarya</taxon>
        <taxon>Ascomycota</taxon>
        <taxon>Pezizomycotina</taxon>
        <taxon>Lecanoromycetes</taxon>
        <taxon>OSLEUM clade</taxon>
        <taxon>Lecanoromycetidae</taxon>
        <taxon>Lecanorales</taxon>
        <taxon>Lecanorineae</taxon>
        <taxon>Parmeliaceae</taxon>
        <taxon>Imshaugia</taxon>
    </lineage>
</organism>
<dbReference type="AlphaFoldDB" id="A0A8H3F0K7"/>
<gene>
    <name evidence="4" type="ORF">IMSHALPRED_002944</name>
</gene>
<evidence type="ECO:0000313" key="4">
    <source>
        <dbReference type="EMBL" id="CAF9916021.1"/>
    </source>
</evidence>
<name>A0A8H3F0K7_9LECA</name>
<evidence type="ECO:0000259" key="3">
    <source>
        <dbReference type="PROSITE" id="PS50157"/>
    </source>
</evidence>
<feature type="domain" description="C2H2-type" evidence="3">
    <location>
        <begin position="298"/>
        <end position="326"/>
    </location>
</feature>
<dbReference type="Proteomes" id="UP000664534">
    <property type="component" value="Unassembled WGS sequence"/>
</dbReference>
<evidence type="ECO:0000256" key="2">
    <source>
        <dbReference type="SAM" id="MobiDB-lite"/>
    </source>
</evidence>
<feature type="compositionally biased region" description="Polar residues" evidence="2">
    <location>
        <begin position="151"/>
        <end position="170"/>
    </location>
</feature>
<dbReference type="SMART" id="SM00355">
    <property type="entry name" value="ZnF_C2H2"/>
    <property type="match status" value="2"/>
</dbReference>
<reference evidence="4" key="1">
    <citation type="submission" date="2021-03" db="EMBL/GenBank/DDBJ databases">
        <authorList>
            <person name="Tagirdzhanova G."/>
        </authorList>
    </citation>
    <scope>NUCLEOTIDE SEQUENCE</scope>
</reference>
<keyword evidence="1" id="KW-0863">Zinc-finger</keyword>
<comment type="caution">
    <text evidence="4">The sequence shown here is derived from an EMBL/GenBank/DDBJ whole genome shotgun (WGS) entry which is preliminary data.</text>
</comment>
<feature type="region of interest" description="Disordered" evidence="2">
    <location>
        <begin position="90"/>
        <end position="239"/>
    </location>
</feature>
<protein>
    <recommendedName>
        <fullName evidence="3">C2H2-type domain-containing protein</fullName>
    </recommendedName>
</protein>
<dbReference type="EMBL" id="CAJPDT010000016">
    <property type="protein sequence ID" value="CAF9916021.1"/>
    <property type="molecule type" value="Genomic_DNA"/>
</dbReference>
<keyword evidence="1" id="KW-0862">Zinc</keyword>
<accession>A0A8H3F0K7</accession>
<feature type="compositionally biased region" description="Polar residues" evidence="2">
    <location>
        <begin position="90"/>
        <end position="110"/>
    </location>
</feature>
<evidence type="ECO:0000313" key="5">
    <source>
        <dbReference type="Proteomes" id="UP000664534"/>
    </source>
</evidence>
<dbReference type="SUPFAM" id="SSF57667">
    <property type="entry name" value="beta-beta-alpha zinc fingers"/>
    <property type="match status" value="1"/>
</dbReference>
<sequence length="476" mass="51582">MAYIAQNFAMEEMDYDYPPVPNSYTNPYSTPDAYGGHRARVQSPLINPSPYCYPSLDYQATASSTSPHPYFSYPDHGREILIPIQIAPAPSTSSSIEDGGSTSPTFTYPSLSPPDATDSKPGPLVTEAGYRKRTRGTTGTHVCDTCGYKFTQPSSLKRHSGTCSAKQPETSYKKRRTRPARSSSLQQHNSTRPSNEQARKSISAQDEVTKSKNTSLVSDHGNHTLPTTEPMPGLSEEQTHNVGLNSNLHAVSTASIVTDPPGTGIASSIWDPYEPNKPGCPQPYVPRGFDISADHKTFFCDLCPGSFPRRDILQIHKTSVHALTEIPYSLDWNTIKTPPYLAGVTLENANKHLIMALKVFNGGGVSSSPCQSCITKGLECIVNPVASSKCSCCCSLDNGNYCGAAGVKYRKPRGTFDYSPEVFEAEHDPCKLGHEAGTNGNTADYSATSPESSSLNTKTIANTLSSYSNEDSRELY</sequence>
<dbReference type="InterPro" id="IPR013087">
    <property type="entry name" value="Znf_C2H2_type"/>
</dbReference>